<evidence type="ECO:0000313" key="2">
    <source>
        <dbReference type="Proteomes" id="UP000299102"/>
    </source>
</evidence>
<proteinExistence type="predicted"/>
<protein>
    <submittedName>
        <fullName evidence="1">Uncharacterized protein</fullName>
    </submittedName>
</protein>
<sequence>MNGKPNYALTGWNNRRPISTAVYTVRPRIGDQAHVALMRNLQKLWARTRCPRIKRELNHITQDLRQAVWTFRGAAWEETIEQAGEDWK</sequence>
<dbReference type="AlphaFoldDB" id="A0A4C1VBH5"/>
<reference evidence="1 2" key="1">
    <citation type="journal article" date="2019" name="Commun. Biol.">
        <title>The bagworm genome reveals a unique fibroin gene that provides high tensile strength.</title>
        <authorList>
            <person name="Kono N."/>
            <person name="Nakamura H."/>
            <person name="Ohtoshi R."/>
            <person name="Tomita M."/>
            <person name="Numata K."/>
            <person name="Arakawa K."/>
        </authorList>
    </citation>
    <scope>NUCLEOTIDE SEQUENCE [LARGE SCALE GENOMIC DNA]</scope>
</reference>
<dbReference type="OrthoDB" id="412981at2759"/>
<dbReference type="Proteomes" id="UP000299102">
    <property type="component" value="Unassembled WGS sequence"/>
</dbReference>
<gene>
    <name evidence="1" type="ORF">EVAR_20677_1</name>
</gene>
<name>A0A4C1VBH5_EUMVA</name>
<accession>A0A4C1VBH5</accession>
<evidence type="ECO:0000313" key="1">
    <source>
        <dbReference type="EMBL" id="GBP35304.1"/>
    </source>
</evidence>
<comment type="caution">
    <text evidence="1">The sequence shown here is derived from an EMBL/GenBank/DDBJ whole genome shotgun (WGS) entry which is preliminary data.</text>
</comment>
<organism evidence="1 2">
    <name type="scientific">Eumeta variegata</name>
    <name type="common">Bagworm moth</name>
    <name type="synonym">Eumeta japonica</name>
    <dbReference type="NCBI Taxonomy" id="151549"/>
    <lineage>
        <taxon>Eukaryota</taxon>
        <taxon>Metazoa</taxon>
        <taxon>Ecdysozoa</taxon>
        <taxon>Arthropoda</taxon>
        <taxon>Hexapoda</taxon>
        <taxon>Insecta</taxon>
        <taxon>Pterygota</taxon>
        <taxon>Neoptera</taxon>
        <taxon>Endopterygota</taxon>
        <taxon>Lepidoptera</taxon>
        <taxon>Glossata</taxon>
        <taxon>Ditrysia</taxon>
        <taxon>Tineoidea</taxon>
        <taxon>Psychidae</taxon>
        <taxon>Oiketicinae</taxon>
        <taxon>Eumeta</taxon>
    </lineage>
</organism>
<dbReference type="EMBL" id="BGZK01000302">
    <property type="protein sequence ID" value="GBP35304.1"/>
    <property type="molecule type" value="Genomic_DNA"/>
</dbReference>
<keyword evidence="2" id="KW-1185">Reference proteome</keyword>